<proteinExistence type="predicted"/>
<name>A0ABX3M312_9XANT</name>
<accession>A0ABX3M312</accession>
<reference evidence="1 2" key="1">
    <citation type="submission" date="2015-12" db="EMBL/GenBank/DDBJ databases">
        <authorList>
            <person name="Bansal K."/>
            <person name="Midha S."/>
            <person name="Patil P.B."/>
        </authorList>
    </citation>
    <scope>NUCLEOTIDE SEQUENCE [LARGE SCALE GENOMIC DNA]</scope>
    <source>
        <strain evidence="1 2">LMG21719</strain>
    </source>
</reference>
<dbReference type="RefSeq" id="WP_078589343.1">
    <property type="nucleotide sequence ID" value="NZ_LOJT01000045.1"/>
</dbReference>
<comment type="caution">
    <text evidence="1">The sequence shown here is derived from an EMBL/GenBank/DDBJ whole genome shotgun (WGS) entry which is preliminary data.</text>
</comment>
<organism evidence="1 2">
    <name type="scientific">Xanthomonas cissicola</name>
    <dbReference type="NCBI Taxonomy" id="86186"/>
    <lineage>
        <taxon>Bacteria</taxon>
        <taxon>Pseudomonadati</taxon>
        <taxon>Pseudomonadota</taxon>
        <taxon>Gammaproteobacteria</taxon>
        <taxon>Lysobacterales</taxon>
        <taxon>Lysobacteraceae</taxon>
        <taxon>Xanthomonas</taxon>
    </lineage>
</organism>
<evidence type="ECO:0000313" key="2">
    <source>
        <dbReference type="Proteomes" id="UP000190018"/>
    </source>
</evidence>
<dbReference type="EMBL" id="LOJT01000045">
    <property type="protein sequence ID" value="OOW73652.1"/>
    <property type="molecule type" value="Genomic_DNA"/>
</dbReference>
<evidence type="ECO:0000313" key="1">
    <source>
        <dbReference type="EMBL" id="OOW73652.1"/>
    </source>
</evidence>
<dbReference type="Proteomes" id="UP000190018">
    <property type="component" value="Unassembled WGS sequence"/>
</dbReference>
<keyword evidence="2" id="KW-1185">Reference proteome</keyword>
<protein>
    <recommendedName>
        <fullName evidence="3">Resolvase/invertase-type recombinase catalytic domain-containing protein</fullName>
    </recommendedName>
</protein>
<sequence>MARRKSIDTSIADRQKIGTFVLNGRTFVSGLHWETLDNVSSFMKEARSKGRQWGMDVVATRKGVDLRSKGKSAKYQAGYAPKNRGAAKGMYSLASVLGKL</sequence>
<gene>
    <name evidence="1" type="ORF">Xant_18295</name>
</gene>
<evidence type="ECO:0008006" key="3">
    <source>
        <dbReference type="Google" id="ProtNLM"/>
    </source>
</evidence>